<sequence length="377" mass="39183">MKRSPVALLGAAALVAGSALFSSPAAAGGHGQPGSPRTVADGLLTPLKLAVSQHGRMYVSQNFAGELTRILPNGTKTPVVTVPGEEVGGVSEHRGTVYWTTTGEGSAKVFAQRPGRGPQQIADLFAYESTRNPDARTTYGFRDLPQACAAQFPASSPASYTGIVESHPYATLPAGRRTLVADAAANAIFSVGPRGQVRTLATLPAVGTVATAEALQAQGMPACAAGHTYYFEFVPTDIERGRDGSLYVTSLPGGPEDASLGARGGVFKIDPRSGQARKVAGGFVGAVDLALLPDGRIAVAELFGGADGAGQVTMVRPRSSYRRTLDLASPAAVEWKGSRRHGSLYVTTDTFTGGEPAPVGKVQVLSFGSHRKHHHRR</sequence>
<evidence type="ECO:0000313" key="1">
    <source>
        <dbReference type="EMBL" id="AWB90890.1"/>
    </source>
</evidence>
<protein>
    <submittedName>
        <fullName evidence="1">ScyD/ScyE family protein</fullName>
    </submittedName>
</protein>
<dbReference type="Proteomes" id="UP000244384">
    <property type="component" value="Chromosome"/>
</dbReference>
<dbReference type="EMBL" id="CP026952">
    <property type="protein sequence ID" value="AWB90890.1"/>
    <property type="molecule type" value="Genomic_DNA"/>
</dbReference>
<evidence type="ECO:0000313" key="2">
    <source>
        <dbReference type="Proteomes" id="UP000244384"/>
    </source>
</evidence>
<dbReference type="InterPro" id="IPR048031">
    <property type="entry name" value="ScyD/ScyE-like"/>
</dbReference>
<name>A0A2S0WI30_9ACTN</name>
<dbReference type="KEGG" id="aez:C3E78_00830"/>
<accession>A0A2S0WI30</accession>
<dbReference type="NCBIfam" id="NF033206">
    <property type="entry name" value="ScyE_fam"/>
    <property type="match status" value="1"/>
</dbReference>
<keyword evidence="2" id="KW-1185">Reference proteome</keyword>
<organism evidence="1 2">
    <name type="scientific">Aeromicrobium chenweiae</name>
    <dbReference type="NCBI Taxonomy" id="2079793"/>
    <lineage>
        <taxon>Bacteria</taxon>
        <taxon>Bacillati</taxon>
        <taxon>Actinomycetota</taxon>
        <taxon>Actinomycetes</taxon>
        <taxon>Propionibacteriales</taxon>
        <taxon>Nocardioidaceae</taxon>
        <taxon>Aeromicrobium</taxon>
    </lineage>
</organism>
<dbReference type="RefSeq" id="WP_108576536.1">
    <property type="nucleotide sequence ID" value="NZ_CP026952.1"/>
</dbReference>
<reference evidence="2" key="1">
    <citation type="submission" date="2018-01" db="EMBL/GenBank/DDBJ databases">
        <authorList>
            <person name="Li J."/>
        </authorList>
    </citation>
    <scope>NUCLEOTIDE SEQUENCE [LARGE SCALE GENOMIC DNA]</scope>
    <source>
        <strain evidence="2">592</strain>
    </source>
</reference>
<accession>A0A5F2EVG4</accession>
<dbReference type="OrthoDB" id="928769at2"/>
<proteinExistence type="predicted"/>
<gene>
    <name evidence="1" type="ORF">C3E78_00830</name>
</gene>
<dbReference type="AlphaFoldDB" id="A0A2S0WI30"/>
<dbReference type="SUPFAM" id="SSF63829">
    <property type="entry name" value="Calcium-dependent phosphotriesterase"/>
    <property type="match status" value="1"/>
</dbReference>